<evidence type="ECO:0000256" key="1">
    <source>
        <dbReference type="ARBA" id="ARBA00012513"/>
    </source>
</evidence>
<evidence type="ECO:0000256" key="3">
    <source>
        <dbReference type="ARBA" id="ARBA00022679"/>
    </source>
</evidence>
<sequence length="850" mass="94001">MPAAALKLTPEDMVAEEGGEGERGTSQWDASGPGRDKLPLPSLKVPRELLRSFPHSKRVGSYLVGKMINKGSFAKVMEGLHIGTGEKVAIKVIDKKKARQDSYVLKNMKREPRIHQMVRHPHIVVLLETLETENSYYMAMELCAGGDLMDRICERKRLEEREVRRYTRQILSAVEHLHKHGIVHSVLSVHLPPLGLLSAGRVVYFVVSALPAVPPLLKVHLPGTVEEKSQAGSQRQGVEGQVHWSRASRCQVLRMLHEKRDWEVGQPRKCLEAQRQRQNLNPPEGMIQSEPAEAGDLKIENFLLDEHNNIKIVDFGLSNTLKAESLSLELLNTQCGSPAYAAPELLAHRKYGPKVDVWSVGVSMFAMLTGTLPFTVEPFNIKHLHQKMVNGEISSIPGAVAFVLSLLEPDPAKRPSVNAAMEERWINEGYAKKPLHTLSHKNRLCPEDLNSSVLAYMKETLGYSLSEIIHTLTVNRPSAIMASYHLLLSKLSRSQKGAKASKKLESNDWSLPSKNTWRERNTAESKTQNEPANQKSAKQSSRPLRAQQPTVCHSNRKRPEDLHRKDHRENAENRPPSPSPPLPHPPLSASPSIPPRLPSPSLAPEDEEIAITLDTRETLFPEVSVFRDRELVHLPPPKSSAAQLCDSAPCQVLLPAEPIRDGSTSRLIRHAHLLRTTQSDGAADAGSGCFHDNRHQDDRSHHLSINERLEKLETFYSSEKNGISPRMLLEADARATHSPDRVHLGTMETTQTSPSTPLPRLRNVGLKDSRGSKMTWVGLTRPGPPGLLVNRSKPPAFPSQRQHTLVIKSLRQERGKRRDLSAAAAGGGGGGGGGGERGTAGGAKRNSVQL</sequence>
<dbReference type="InterPro" id="IPR000719">
    <property type="entry name" value="Prot_kinase_dom"/>
</dbReference>
<dbReference type="GO" id="GO:0005737">
    <property type="term" value="C:cytoplasm"/>
    <property type="evidence" value="ECO:0007669"/>
    <property type="project" value="TreeGrafter"/>
</dbReference>
<protein>
    <recommendedName>
        <fullName evidence="1">non-specific serine/threonine protein kinase</fullName>
        <ecNumber evidence="1">2.7.11.1</ecNumber>
    </recommendedName>
</protein>
<dbReference type="GO" id="GO:0035556">
    <property type="term" value="P:intracellular signal transduction"/>
    <property type="evidence" value="ECO:0007669"/>
    <property type="project" value="TreeGrafter"/>
</dbReference>
<keyword evidence="3" id="KW-0808">Transferase</keyword>
<keyword evidence="6" id="KW-0067">ATP-binding</keyword>
<dbReference type="PANTHER" id="PTHR24346">
    <property type="entry name" value="MAP/MICROTUBULE AFFINITY-REGULATING KINASE"/>
    <property type="match status" value="1"/>
</dbReference>
<dbReference type="EMBL" id="VOFY01000018">
    <property type="protein sequence ID" value="KAA8583341.1"/>
    <property type="molecule type" value="Genomic_DNA"/>
</dbReference>
<evidence type="ECO:0000256" key="5">
    <source>
        <dbReference type="ARBA" id="ARBA00022777"/>
    </source>
</evidence>
<keyword evidence="2" id="KW-0723">Serine/threonine-protein kinase</keyword>
<keyword evidence="10" id="KW-1185">Reference proteome</keyword>
<evidence type="ECO:0000313" key="9">
    <source>
        <dbReference type="EMBL" id="KAA8583341.1"/>
    </source>
</evidence>
<evidence type="ECO:0000259" key="8">
    <source>
        <dbReference type="PROSITE" id="PS50011"/>
    </source>
</evidence>
<organism evidence="9 10">
    <name type="scientific">Etheostoma spectabile</name>
    <name type="common">orangethroat darter</name>
    <dbReference type="NCBI Taxonomy" id="54343"/>
    <lineage>
        <taxon>Eukaryota</taxon>
        <taxon>Metazoa</taxon>
        <taxon>Chordata</taxon>
        <taxon>Craniata</taxon>
        <taxon>Vertebrata</taxon>
        <taxon>Euteleostomi</taxon>
        <taxon>Actinopterygii</taxon>
        <taxon>Neopterygii</taxon>
        <taxon>Teleostei</taxon>
        <taxon>Neoteleostei</taxon>
        <taxon>Acanthomorphata</taxon>
        <taxon>Eupercaria</taxon>
        <taxon>Perciformes</taxon>
        <taxon>Percoidei</taxon>
        <taxon>Percidae</taxon>
        <taxon>Etheostomatinae</taxon>
        <taxon>Etheostoma</taxon>
    </lineage>
</organism>
<dbReference type="Pfam" id="PF00069">
    <property type="entry name" value="Pkinase"/>
    <property type="match status" value="2"/>
</dbReference>
<evidence type="ECO:0000256" key="7">
    <source>
        <dbReference type="SAM" id="MobiDB-lite"/>
    </source>
</evidence>
<feature type="compositionally biased region" description="Basic and acidic residues" evidence="7">
    <location>
        <begin position="557"/>
        <end position="572"/>
    </location>
</feature>
<feature type="compositionally biased region" description="Basic and acidic residues" evidence="7">
    <location>
        <begin position="810"/>
        <end position="820"/>
    </location>
</feature>
<feature type="compositionally biased region" description="Pro residues" evidence="7">
    <location>
        <begin position="575"/>
        <end position="598"/>
    </location>
</feature>
<feature type="region of interest" description="Disordered" evidence="7">
    <location>
        <begin position="809"/>
        <end position="850"/>
    </location>
</feature>
<gene>
    <name evidence="9" type="ORF">FQN60_015887</name>
</gene>
<accession>A0A5J5CVG1</accession>
<feature type="domain" description="Protein kinase" evidence="8">
    <location>
        <begin position="62"/>
        <end position="426"/>
    </location>
</feature>
<dbReference type="GO" id="GO:0005524">
    <property type="term" value="F:ATP binding"/>
    <property type="evidence" value="ECO:0007669"/>
    <property type="project" value="UniProtKB-KW"/>
</dbReference>
<feature type="compositionally biased region" description="Gly residues" evidence="7">
    <location>
        <begin position="825"/>
        <end position="841"/>
    </location>
</feature>
<evidence type="ECO:0000256" key="2">
    <source>
        <dbReference type="ARBA" id="ARBA00022527"/>
    </source>
</evidence>
<name>A0A5J5CVG1_9PERO</name>
<dbReference type="Gene3D" id="1.10.510.10">
    <property type="entry name" value="Transferase(Phosphotransferase) domain 1"/>
    <property type="match status" value="2"/>
</dbReference>
<keyword evidence="4" id="KW-0547">Nucleotide-binding</keyword>
<dbReference type="Proteomes" id="UP000327493">
    <property type="component" value="Chromosome 18"/>
</dbReference>
<dbReference type="SMART" id="SM00220">
    <property type="entry name" value="S_TKc"/>
    <property type="match status" value="1"/>
</dbReference>
<dbReference type="InterPro" id="IPR011009">
    <property type="entry name" value="Kinase-like_dom_sf"/>
</dbReference>
<proteinExistence type="predicted"/>
<evidence type="ECO:0000256" key="4">
    <source>
        <dbReference type="ARBA" id="ARBA00022741"/>
    </source>
</evidence>
<feature type="non-terminal residue" evidence="9">
    <location>
        <position position="850"/>
    </location>
</feature>
<comment type="caution">
    <text evidence="9">The sequence shown here is derived from an EMBL/GenBank/DDBJ whole genome shotgun (WGS) entry which is preliminary data.</text>
</comment>
<dbReference type="PROSITE" id="PS50011">
    <property type="entry name" value="PROTEIN_KINASE_DOM"/>
    <property type="match status" value="1"/>
</dbReference>
<dbReference type="EC" id="2.7.11.1" evidence="1"/>
<feature type="region of interest" description="Disordered" evidence="7">
    <location>
        <begin position="1"/>
        <end position="41"/>
    </location>
</feature>
<feature type="compositionally biased region" description="Polar residues" evidence="7">
    <location>
        <begin position="524"/>
        <end position="553"/>
    </location>
</feature>
<feature type="region of interest" description="Disordered" evidence="7">
    <location>
        <begin position="499"/>
        <end position="603"/>
    </location>
</feature>
<dbReference type="GO" id="GO:0004674">
    <property type="term" value="F:protein serine/threonine kinase activity"/>
    <property type="evidence" value="ECO:0007669"/>
    <property type="project" value="UniProtKB-KW"/>
</dbReference>
<feature type="region of interest" description="Disordered" evidence="7">
    <location>
        <begin position="747"/>
        <end position="766"/>
    </location>
</feature>
<reference evidence="9 10" key="1">
    <citation type="submission" date="2019-08" db="EMBL/GenBank/DDBJ databases">
        <title>A chromosome-level genome assembly, high-density linkage maps, and genome scans reveal the genomic architecture of hybrid incompatibilities underlying speciation via character displacement in darters (Percidae: Etheostominae).</title>
        <authorList>
            <person name="Moran R.L."/>
            <person name="Catchen J.M."/>
            <person name="Fuller R.C."/>
        </authorList>
    </citation>
    <scope>NUCLEOTIDE SEQUENCE [LARGE SCALE GENOMIC DNA]</scope>
    <source>
        <strain evidence="9">EspeVRDwgs_2016</strain>
        <tissue evidence="9">Muscle</tissue>
    </source>
</reference>
<evidence type="ECO:0000256" key="6">
    <source>
        <dbReference type="ARBA" id="ARBA00022840"/>
    </source>
</evidence>
<dbReference type="PANTHER" id="PTHR24346:SF101">
    <property type="entry name" value="PROTEIN KINASE DOMAIN-CONTAINING PROTEIN"/>
    <property type="match status" value="1"/>
</dbReference>
<keyword evidence="5" id="KW-0418">Kinase</keyword>
<dbReference type="SUPFAM" id="SSF56112">
    <property type="entry name" value="Protein kinase-like (PK-like)"/>
    <property type="match status" value="2"/>
</dbReference>
<evidence type="ECO:0000313" key="10">
    <source>
        <dbReference type="Proteomes" id="UP000327493"/>
    </source>
</evidence>
<dbReference type="AlphaFoldDB" id="A0A5J5CVG1"/>